<dbReference type="Proteomes" id="UP000278807">
    <property type="component" value="Unassembled WGS sequence"/>
</dbReference>
<evidence type="ECO:0000313" key="2">
    <source>
        <dbReference type="Proteomes" id="UP000278807"/>
    </source>
</evidence>
<gene>
    <name evidence="1" type="ORF">HNAJ_LOCUS7267</name>
</gene>
<evidence type="ECO:0000313" key="3">
    <source>
        <dbReference type="WBParaSite" id="HNAJ_0000727101-mRNA-1"/>
    </source>
</evidence>
<dbReference type="AlphaFoldDB" id="A0A0R3TJK5"/>
<proteinExistence type="predicted"/>
<dbReference type="STRING" id="102285.A0A0R3TJK5"/>
<reference evidence="3" key="1">
    <citation type="submission" date="2017-02" db="UniProtKB">
        <authorList>
            <consortium name="WormBaseParasite"/>
        </authorList>
    </citation>
    <scope>IDENTIFICATION</scope>
</reference>
<name>A0A0R3TJK5_RODNA</name>
<protein>
    <submittedName>
        <fullName evidence="3">LITAF domain-containing protein</fullName>
    </submittedName>
</protein>
<dbReference type="EMBL" id="UZAE01012027">
    <property type="protein sequence ID" value="VDO03127.1"/>
    <property type="molecule type" value="Genomic_DNA"/>
</dbReference>
<organism evidence="3">
    <name type="scientific">Rodentolepis nana</name>
    <name type="common">Dwarf tapeworm</name>
    <name type="synonym">Hymenolepis nana</name>
    <dbReference type="NCBI Taxonomy" id="102285"/>
    <lineage>
        <taxon>Eukaryota</taxon>
        <taxon>Metazoa</taxon>
        <taxon>Spiralia</taxon>
        <taxon>Lophotrochozoa</taxon>
        <taxon>Platyhelminthes</taxon>
        <taxon>Cestoda</taxon>
        <taxon>Eucestoda</taxon>
        <taxon>Cyclophyllidea</taxon>
        <taxon>Hymenolepididae</taxon>
        <taxon>Rodentolepis</taxon>
    </lineage>
</organism>
<dbReference type="OrthoDB" id="252722at2759"/>
<sequence length="138" mass="14803">MLPNDGQAEENTMRCPICRETIIVPRGGGGAATFPPAFIVNQLLDLMASQRHPGQELLFCEICDVIFSPDCRGDNTRWSQLLGVSLGPCRVAGSSYAPLGDRAIGTGLLRGSMPISTPSPDCAGRLAMTSGTYRRHMH</sequence>
<accession>A0A0R3TJK5</accession>
<evidence type="ECO:0000313" key="1">
    <source>
        <dbReference type="EMBL" id="VDO03127.1"/>
    </source>
</evidence>
<keyword evidence="2" id="KW-1185">Reference proteome</keyword>
<reference evidence="1 2" key="2">
    <citation type="submission" date="2018-11" db="EMBL/GenBank/DDBJ databases">
        <authorList>
            <consortium name="Pathogen Informatics"/>
        </authorList>
    </citation>
    <scope>NUCLEOTIDE SEQUENCE [LARGE SCALE GENOMIC DNA]</scope>
</reference>
<dbReference type="WBParaSite" id="HNAJ_0000727101-mRNA-1">
    <property type="protein sequence ID" value="HNAJ_0000727101-mRNA-1"/>
    <property type="gene ID" value="HNAJ_0000727101"/>
</dbReference>